<name>A0A7K4X1F5_9TYRA</name>
<evidence type="ECO:0000313" key="3">
    <source>
        <dbReference type="Proteomes" id="UP000540952"/>
    </source>
</evidence>
<dbReference type="EMBL" id="VZRD01003631">
    <property type="protein sequence ID" value="NWR40802.1"/>
    <property type="molecule type" value="Genomic_DNA"/>
</dbReference>
<feature type="non-terminal residue" evidence="2">
    <location>
        <position position="1"/>
    </location>
</feature>
<keyword evidence="3" id="KW-1185">Reference proteome</keyword>
<sequence length="67" mass="6859">PPQDGQVGPNPGYWGDTVTGPFLSFGLDPGDLRSPGKTATEISVANVTALLHELLTGTPPGDPSTED</sequence>
<comment type="caution">
    <text evidence="2">The sequence shown here is derived from an EMBL/GenBank/DDBJ whole genome shotgun (WGS) entry which is preliminary data.</text>
</comment>
<feature type="non-terminal residue" evidence="2">
    <location>
        <position position="67"/>
    </location>
</feature>
<protein>
    <submittedName>
        <fullName evidence="2">DAAF3 factor</fullName>
    </submittedName>
</protein>
<dbReference type="Proteomes" id="UP000540952">
    <property type="component" value="Unassembled WGS sequence"/>
</dbReference>
<feature type="domain" description="Dynein assembly factor 3 C-terminal" evidence="1">
    <location>
        <begin position="10"/>
        <end position="59"/>
    </location>
</feature>
<gene>
    <name evidence="2" type="primary">Dnaaf3</name>
    <name evidence="2" type="ORF">TACRUB_R15330</name>
</gene>
<dbReference type="Pfam" id="PF14740">
    <property type="entry name" value="DUF4471"/>
    <property type="match status" value="1"/>
</dbReference>
<dbReference type="AlphaFoldDB" id="A0A7K4X1F5"/>
<reference evidence="2 3" key="1">
    <citation type="submission" date="2019-09" db="EMBL/GenBank/DDBJ databases">
        <title>Bird 10,000 Genomes (B10K) Project - Family phase.</title>
        <authorList>
            <person name="Zhang G."/>
        </authorList>
    </citation>
    <scope>NUCLEOTIDE SEQUENCE [LARGE SCALE GENOMIC DNA]</scope>
    <source>
        <strain evidence="2">B10K-CU-031-13</strain>
        <tissue evidence="2">Muscle</tissue>
    </source>
</reference>
<dbReference type="InterPro" id="IPR028235">
    <property type="entry name" value="DNAAF3_C"/>
</dbReference>
<evidence type="ECO:0000259" key="1">
    <source>
        <dbReference type="Pfam" id="PF14740"/>
    </source>
</evidence>
<evidence type="ECO:0000313" key="2">
    <source>
        <dbReference type="EMBL" id="NWR40802.1"/>
    </source>
</evidence>
<proteinExistence type="predicted"/>
<organism evidence="2 3">
    <name type="scientific">Tachuris rubrigastra</name>
    <dbReference type="NCBI Taxonomy" id="495162"/>
    <lineage>
        <taxon>Eukaryota</taxon>
        <taxon>Metazoa</taxon>
        <taxon>Chordata</taxon>
        <taxon>Craniata</taxon>
        <taxon>Vertebrata</taxon>
        <taxon>Euteleostomi</taxon>
        <taxon>Archelosauria</taxon>
        <taxon>Archosauria</taxon>
        <taxon>Dinosauria</taxon>
        <taxon>Saurischia</taxon>
        <taxon>Theropoda</taxon>
        <taxon>Coelurosauria</taxon>
        <taxon>Aves</taxon>
        <taxon>Neognathae</taxon>
        <taxon>Neoaves</taxon>
        <taxon>Telluraves</taxon>
        <taxon>Australaves</taxon>
        <taxon>Passeriformes</taxon>
        <taxon>Tyrannidae</taxon>
        <taxon>Tachuris</taxon>
    </lineage>
</organism>
<accession>A0A7K4X1F5</accession>